<dbReference type="CDD" id="cd22231">
    <property type="entry name" value="RHH_NikR_HicB-like"/>
    <property type="match status" value="1"/>
</dbReference>
<gene>
    <name evidence="10" type="primary">nikR</name>
    <name evidence="10" type="ORF">FJY68_02665</name>
</gene>
<dbReference type="InterPro" id="IPR010985">
    <property type="entry name" value="Ribbon_hlx_hlx"/>
</dbReference>
<evidence type="ECO:0000256" key="7">
    <source>
        <dbReference type="HAMAP-Rule" id="MF_00476"/>
    </source>
</evidence>
<keyword evidence="2 7" id="KW-0533">Nickel</keyword>
<dbReference type="Gene3D" id="3.30.70.1150">
    <property type="entry name" value="ACT-like. Chain A, domain 2"/>
    <property type="match status" value="1"/>
</dbReference>
<dbReference type="GO" id="GO:0003700">
    <property type="term" value="F:DNA-binding transcription factor activity"/>
    <property type="evidence" value="ECO:0007669"/>
    <property type="project" value="UniProtKB-UniRule"/>
</dbReference>
<dbReference type="Pfam" id="PF01402">
    <property type="entry name" value="RHH_1"/>
    <property type="match status" value="1"/>
</dbReference>
<comment type="caution">
    <text evidence="10">The sequence shown here is derived from an EMBL/GenBank/DDBJ whole genome shotgun (WGS) entry which is preliminary data.</text>
</comment>
<feature type="binding site" evidence="7">
    <location>
        <position position="87"/>
    </location>
    <ligand>
        <name>Ni(2+)</name>
        <dbReference type="ChEBI" id="CHEBI:49786"/>
    </ligand>
</feature>
<keyword evidence="4 7" id="KW-0805">Transcription regulation</keyword>
<dbReference type="Gene3D" id="1.10.1220.10">
    <property type="entry name" value="Met repressor-like"/>
    <property type="match status" value="1"/>
</dbReference>
<dbReference type="AlphaFoldDB" id="A0A937XEC0"/>
<feature type="domain" description="Ribbon-helix-helix protein CopG" evidence="8">
    <location>
        <begin position="14"/>
        <end position="53"/>
    </location>
</feature>
<dbReference type="PANTHER" id="PTHR34719:SF2">
    <property type="entry name" value="NICKEL-RESPONSIVE REGULATOR"/>
    <property type="match status" value="1"/>
</dbReference>
<dbReference type="GO" id="GO:0010045">
    <property type="term" value="P:response to nickel cation"/>
    <property type="evidence" value="ECO:0007669"/>
    <property type="project" value="InterPro"/>
</dbReference>
<comment type="similarity">
    <text evidence="1 7">Belongs to the transcriptional regulatory CopG/NikR family.</text>
</comment>
<comment type="cofactor">
    <cofactor evidence="7">
        <name>Ni(2+)</name>
        <dbReference type="ChEBI" id="CHEBI:49786"/>
    </cofactor>
    <text evidence="7">Binds 1 nickel ion per subunit.</text>
</comment>
<evidence type="ECO:0000256" key="6">
    <source>
        <dbReference type="ARBA" id="ARBA00023163"/>
    </source>
</evidence>
<evidence type="ECO:0000256" key="5">
    <source>
        <dbReference type="ARBA" id="ARBA00023125"/>
    </source>
</evidence>
<evidence type="ECO:0000313" key="11">
    <source>
        <dbReference type="Proteomes" id="UP000779900"/>
    </source>
</evidence>
<feature type="binding site" evidence="7">
    <location>
        <position position="98"/>
    </location>
    <ligand>
        <name>Ni(2+)</name>
        <dbReference type="ChEBI" id="CHEBI:49786"/>
    </ligand>
</feature>
<feature type="binding site" evidence="7">
    <location>
        <position position="100"/>
    </location>
    <ligand>
        <name>Ni(2+)</name>
        <dbReference type="ChEBI" id="CHEBI:49786"/>
    </ligand>
</feature>
<dbReference type="InterPro" id="IPR027271">
    <property type="entry name" value="Acetolactate_synth/TF_NikR_C"/>
</dbReference>
<evidence type="ECO:0000259" key="9">
    <source>
        <dbReference type="Pfam" id="PF08753"/>
    </source>
</evidence>
<dbReference type="NCBIfam" id="NF003381">
    <property type="entry name" value="PRK04460.1"/>
    <property type="match status" value="1"/>
</dbReference>
<dbReference type="HAMAP" id="MF_00476">
    <property type="entry name" value="NikR"/>
    <property type="match status" value="1"/>
</dbReference>
<dbReference type="InterPro" id="IPR002145">
    <property type="entry name" value="CopG"/>
</dbReference>
<keyword evidence="5 7" id="KW-0238">DNA-binding</keyword>
<keyword evidence="6 7" id="KW-0804">Transcription</keyword>
<dbReference type="InterPro" id="IPR050192">
    <property type="entry name" value="CopG/NikR_regulator"/>
</dbReference>
<dbReference type="InterPro" id="IPR014864">
    <property type="entry name" value="TF_NikR_Ni-bd_C"/>
</dbReference>
<dbReference type="InterPro" id="IPR022988">
    <property type="entry name" value="Ni_resp_reg_NikR"/>
</dbReference>
<accession>A0A937XEC0</accession>
<dbReference type="SUPFAM" id="SSF55021">
    <property type="entry name" value="ACT-like"/>
    <property type="match status" value="1"/>
</dbReference>
<feature type="domain" description="Transcription factor NikR nickel binding C-terminal" evidence="9">
    <location>
        <begin position="64"/>
        <end position="140"/>
    </location>
</feature>
<feature type="binding site" evidence="7">
    <location>
        <position position="106"/>
    </location>
    <ligand>
        <name>Ni(2+)</name>
        <dbReference type="ChEBI" id="CHEBI:49786"/>
    </ligand>
</feature>
<dbReference type="EMBL" id="VGIR01000009">
    <property type="protein sequence ID" value="MBM3330739.1"/>
    <property type="molecule type" value="Genomic_DNA"/>
</dbReference>
<evidence type="ECO:0000256" key="4">
    <source>
        <dbReference type="ARBA" id="ARBA00023015"/>
    </source>
</evidence>
<dbReference type="GO" id="GO:0003677">
    <property type="term" value="F:DNA binding"/>
    <property type="evidence" value="ECO:0007669"/>
    <property type="project" value="UniProtKB-KW"/>
</dbReference>
<protein>
    <recommendedName>
        <fullName evidence="7">Putative nickel-responsive regulator</fullName>
    </recommendedName>
</protein>
<dbReference type="InterPro" id="IPR013321">
    <property type="entry name" value="Arc_rbn_hlx_hlx"/>
</dbReference>
<comment type="function">
    <text evidence="7">Transcriptional regulator.</text>
</comment>
<dbReference type="Proteomes" id="UP000779900">
    <property type="component" value="Unassembled WGS sequence"/>
</dbReference>
<evidence type="ECO:0000259" key="8">
    <source>
        <dbReference type="Pfam" id="PF01402"/>
    </source>
</evidence>
<dbReference type="InterPro" id="IPR045865">
    <property type="entry name" value="ACT-like_dom_sf"/>
</dbReference>
<keyword evidence="3 7" id="KW-0479">Metal-binding</keyword>
<evidence type="ECO:0000256" key="3">
    <source>
        <dbReference type="ARBA" id="ARBA00022723"/>
    </source>
</evidence>
<organism evidence="10 11">
    <name type="scientific">candidate division WOR-3 bacterium</name>
    <dbReference type="NCBI Taxonomy" id="2052148"/>
    <lineage>
        <taxon>Bacteria</taxon>
        <taxon>Bacteria division WOR-3</taxon>
    </lineage>
</organism>
<evidence type="ECO:0000256" key="2">
    <source>
        <dbReference type="ARBA" id="ARBA00022596"/>
    </source>
</evidence>
<sequence>MRNTDIEADETGAVRFSVSMEPDLLAGFEALLRKTGWSRSKAIRDLVRNRLAESELERGSGPAVGVLAYVYGHDQPDLAHRLMHVQHDAHAEVVSSTHVHLDRHDCLEVLILRGPAARLRRLADALLALKGVRQGHLTLTPARCPLASEHKH</sequence>
<evidence type="ECO:0000256" key="1">
    <source>
        <dbReference type="ARBA" id="ARBA00008478"/>
    </source>
</evidence>
<evidence type="ECO:0000313" key="10">
    <source>
        <dbReference type="EMBL" id="MBM3330739.1"/>
    </source>
</evidence>
<dbReference type="SUPFAM" id="SSF47598">
    <property type="entry name" value="Ribbon-helix-helix"/>
    <property type="match status" value="1"/>
</dbReference>
<dbReference type="PANTHER" id="PTHR34719">
    <property type="entry name" value="NICKEL-RESPONSIVE REGULATOR"/>
    <property type="match status" value="1"/>
</dbReference>
<dbReference type="GO" id="GO:0016151">
    <property type="term" value="F:nickel cation binding"/>
    <property type="evidence" value="ECO:0007669"/>
    <property type="project" value="UniProtKB-UniRule"/>
</dbReference>
<dbReference type="NCBIfam" id="NF002815">
    <property type="entry name" value="PRK02967.1"/>
    <property type="match status" value="1"/>
</dbReference>
<name>A0A937XEC0_UNCW3</name>
<proteinExistence type="inferred from homology"/>
<reference evidence="10" key="1">
    <citation type="submission" date="2019-03" db="EMBL/GenBank/DDBJ databases">
        <title>Lake Tanganyika Metagenome-Assembled Genomes (MAGs).</title>
        <authorList>
            <person name="Tran P."/>
        </authorList>
    </citation>
    <scope>NUCLEOTIDE SEQUENCE</scope>
    <source>
        <strain evidence="10">K_DeepCast_150m_m2_040</strain>
    </source>
</reference>
<dbReference type="Pfam" id="PF08753">
    <property type="entry name" value="NikR_C"/>
    <property type="match status" value="1"/>
</dbReference>